<dbReference type="InterPro" id="IPR000531">
    <property type="entry name" value="Beta-barrel_TonB"/>
</dbReference>
<evidence type="ECO:0000256" key="8">
    <source>
        <dbReference type="ARBA" id="ARBA00023170"/>
    </source>
</evidence>
<keyword evidence="5" id="KW-0732">Signal</keyword>
<comment type="subcellular location">
    <subcellularLocation>
        <location evidence="1">Cell outer membrane</location>
        <topology evidence="1">Multi-pass membrane protein</topology>
    </subcellularLocation>
</comment>
<accession>A0ABS9BEE1</accession>
<keyword evidence="2" id="KW-0813">Transport</keyword>
<name>A0ABS9BEE1_9BACT</name>
<evidence type="ECO:0000313" key="12">
    <source>
        <dbReference type="Proteomes" id="UP001200145"/>
    </source>
</evidence>
<feature type="domain" description="TonB-dependent receptor-like beta-barrel" evidence="10">
    <location>
        <begin position="145"/>
        <end position="635"/>
    </location>
</feature>
<evidence type="ECO:0000259" key="10">
    <source>
        <dbReference type="Pfam" id="PF00593"/>
    </source>
</evidence>
<gene>
    <name evidence="11" type="ORF">L0U88_03430</name>
</gene>
<evidence type="ECO:0000256" key="1">
    <source>
        <dbReference type="ARBA" id="ARBA00004571"/>
    </source>
</evidence>
<evidence type="ECO:0000256" key="6">
    <source>
        <dbReference type="ARBA" id="ARBA00023077"/>
    </source>
</evidence>
<keyword evidence="6" id="KW-0798">TonB box</keyword>
<dbReference type="Pfam" id="PF00593">
    <property type="entry name" value="TonB_dep_Rec_b-barrel"/>
    <property type="match status" value="1"/>
</dbReference>
<keyword evidence="4" id="KW-0812">Transmembrane</keyword>
<proteinExistence type="predicted"/>
<evidence type="ECO:0000313" key="11">
    <source>
        <dbReference type="EMBL" id="MCF1713680.1"/>
    </source>
</evidence>
<keyword evidence="3" id="KW-1134">Transmembrane beta strand</keyword>
<keyword evidence="12" id="KW-1185">Reference proteome</keyword>
<dbReference type="Proteomes" id="UP001200145">
    <property type="component" value="Unassembled WGS sequence"/>
</dbReference>
<evidence type="ECO:0000256" key="3">
    <source>
        <dbReference type="ARBA" id="ARBA00022452"/>
    </source>
</evidence>
<dbReference type="Gene3D" id="2.40.170.20">
    <property type="entry name" value="TonB-dependent receptor, beta-barrel domain"/>
    <property type="match status" value="1"/>
</dbReference>
<keyword evidence="7" id="KW-0472">Membrane</keyword>
<evidence type="ECO:0000256" key="2">
    <source>
        <dbReference type="ARBA" id="ARBA00022448"/>
    </source>
</evidence>
<protein>
    <recommendedName>
        <fullName evidence="10">TonB-dependent receptor-like beta-barrel domain-containing protein</fullName>
    </recommendedName>
</protein>
<dbReference type="PANTHER" id="PTHR30069">
    <property type="entry name" value="TONB-DEPENDENT OUTER MEMBRANE RECEPTOR"/>
    <property type="match status" value="1"/>
</dbReference>
<dbReference type="PANTHER" id="PTHR30069:SF29">
    <property type="entry name" value="HEMOGLOBIN AND HEMOGLOBIN-HAPTOGLOBIN-BINDING PROTEIN 1-RELATED"/>
    <property type="match status" value="1"/>
</dbReference>
<keyword evidence="9" id="KW-0998">Cell outer membrane</keyword>
<evidence type="ECO:0000256" key="4">
    <source>
        <dbReference type="ARBA" id="ARBA00022692"/>
    </source>
</evidence>
<dbReference type="InterPro" id="IPR039426">
    <property type="entry name" value="TonB-dep_rcpt-like"/>
</dbReference>
<dbReference type="SUPFAM" id="SSF56935">
    <property type="entry name" value="Porins"/>
    <property type="match status" value="1"/>
</dbReference>
<reference evidence="11 12" key="1">
    <citation type="submission" date="2022-01" db="EMBL/GenBank/DDBJ databases">
        <title>Flavihumibacter sp. nov., isolated from sediment of a river.</title>
        <authorList>
            <person name="Liu H."/>
        </authorList>
    </citation>
    <scope>NUCLEOTIDE SEQUENCE [LARGE SCALE GENOMIC DNA]</scope>
    <source>
        <strain evidence="11 12">RY-1</strain>
    </source>
</reference>
<organism evidence="11 12">
    <name type="scientific">Flavihumibacter fluminis</name>
    <dbReference type="NCBI Taxonomy" id="2909236"/>
    <lineage>
        <taxon>Bacteria</taxon>
        <taxon>Pseudomonadati</taxon>
        <taxon>Bacteroidota</taxon>
        <taxon>Chitinophagia</taxon>
        <taxon>Chitinophagales</taxon>
        <taxon>Chitinophagaceae</taxon>
        <taxon>Flavihumibacter</taxon>
    </lineage>
</organism>
<comment type="caution">
    <text evidence="11">The sequence shown here is derived from an EMBL/GenBank/DDBJ whole genome shotgun (WGS) entry which is preliminary data.</text>
</comment>
<evidence type="ECO:0000256" key="5">
    <source>
        <dbReference type="ARBA" id="ARBA00022729"/>
    </source>
</evidence>
<dbReference type="InterPro" id="IPR036942">
    <property type="entry name" value="Beta-barrel_TonB_sf"/>
</dbReference>
<dbReference type="RefSeq" id="WP_234864208.1">
    <property type="nucleotide sequence ID" value="NZ_JAKEVY010000001.1"/>
</dbReference>
<evidence type="ECO:0000256" key="7">
    <source>
        <dbReference type="ARBA" id="ARBA00023136"/>
    </source>
</evidence>
<evidence type="ECO:0000256" key="9">
    <source>
        <dbReference type="ARBA" id="ARBA00023237"/>
    </source>
</evidence>
<sequence length="672" mass="75328">MKQLVCCALLLSGLSSTGQTVSAQKDSTKVQELTEVIVISRQASRNKNSNLLSTLDQYLSSHEQVDLIKRGAYAWEPMLNGLSSERSVITIDGMRIYGACTDKMDPVSSYVETTNLSRADVKNGQAGNAHGASIGGSLDLVRKKSGFGNNRFSTHLFSGFEFNNRQRMLGTDLQYSRSRWYTDLDFTIRKAGNYRDGKNQEISYSQFSKFNLSAATGYKLNEHAQVEASVIYDDARDIGYPALPMDVSSAKAVIASLAYTRHHLSNTWQEWETKIYHNKVTHVMDDTKRPVVPIRMDMPGWSTTTGMYSRIEGESSSHQFKLTASAHHNRSLAEMTMYPNDPNEKEMFMLTWPDVHTWYAGLFAEDNFQLHRKWTLNSSAGVAFQQNQLKDEAGVKTLQIFYPDMQSVKNRLLKNFGSSLQYQPGSWRFSMGASYSERAPGVSEGYGFYLFNSFDRFDYIGNPGLKNEQSISLNGTIAFANDRLSLKGQGNWFHIRRYIVGMPASGLIPMTIGASGIKIYEQVPFATIYSASLNASYGIVSGLSVSAKAIYRRGFTNEQLDLPMMQPLSYGVRLQYASNAFSAEASMDGAVKQSKFSPLFGETAAPAYTIASLGAGYQFKWKKNTFQVRGGVDNLFNRYYTTFADWNRIPRMGRNLFLNLIIGFSEPLKARL</sequence>
<keyword evidence="8" id="KW-0675">Receptor</keyword>
<dbReference type="EMBL" id="JAKEVY010000001">
    <property type="protein sequence ID" value="MCF1713680.1"/>
    <property type="molecule type" value="Genomic_DNA"/>
</dbReference>